<feature type="domain" description="FAD/NAD(P)-binding" evidence="5">
    <location>
        <begin position="104"/>
        <end position="391"/>
    </location>
</feature>
<comment type="caution">
    <text evidence="6">The sequence shown here is derived from an EMBL/GenBank/DDBJ whole genome shotgun (WGS) entry which is preliminary data.</text>
</comment>
<protein>
    <recommendedName>
        <fullName evidence="5">FAD/NAD(P)-binding domain-containing protein</fullName>
    </recommendedName>
</protein>
<dbReference type="SUPFAM" id="SSF51905">
    <property type="entry name" value="FAD/NAD(P)-binding domain"/>
    <property type="match status" value="1"/>
</dbReference>
<dbReference type="GO" id="GO:0005737">
    <property type="term" value="C:cytoplasm"/>
    <property type="evidence" value="ECO:0007669"/>
    <property type="project" value="TreeGrafter"/>
</dbReference>
<gene>
    <name evidence="6" type="ORF">AAE3_LOCUS4897</name>
</gene>
<dbReference type="OrthoDB" id="202203at2759"/>
<evidence type="ECO:0000313" key="6">
    <source>
        <dbReference type="EMBL" id="CAA7262470.1"/>
    </source>
</evidence>
<dbReference type="AlphaFoldDB" id="A0A8S0VUP0"/>
<dbReference type="Gene3D" id="3.50.50.100">
    <property type="match status" value="1"/>
</dbReference>
<keyword evidence="4" id="KW-0560">Oxidoreductase</keyword>
<evidence type="ECO:0000256" key="4">
    <source>
        <dbReference type="ARBA" id="ARBA00023002"/>
    </source>
</evidence>
<dbReference type="Proteomes" id="UP000467700">
    <property type="component" value="Unassembled WGS sequence"/>
</dbReference>
<evidence type="ECO:0000256" key="1">
    <source>
        <dbReference type="ARBA" id="ARBA00006442"/>
    </source>
</evidence>
<organism evidence="6 7">
    <name type="scientific">Cyclocybe aegerita</name>
    <name type="common">Black poplar mushroom</name>
    <name type="synonym">Agrocybe aegerita</name>
    <dbReference type="NCBI Taxonomy" id="1973307"/>
    <lineage>
        <taxon>Eukaryota</taxon>
        <taxon>Fungi</taxon>
        <taxon>Dikarya</taxon>
        <taxon>Basidiomycota</taxon>
        <taxon>Agaricomycotina</taxon>
        <taxon>Agaricomycetes</taxon>
        <taxon>Agaricomycetidae</taxon>
        <taxon>Agaricales</taxon>
        <taxon>Agaricineae</taxon>
        <taxon>Bolbitiaceae</taxon>
        <taxon>Cyclocybe</taxon>
    </lineage>
</organism>
<dbReference type="PANTHER" id="PTHR43735:SF3">
    <property type="entry name" value="FERROPTOSIS SUPPRESSOR PROTEIN 1"/>
    <property type="match status" value="1"/>
</dbReference>
<keyword evidence="3" id="KW-0274">FAD</keyword>
<dbReference type="GO" id="GO:0050660">
    <property type="term" value="F:flavin adenine dinucleotide binding"/>
    <property type="evidence" value="ECO:0007669"/>
    <property type="project" value="TreeGrafter"/>
</dbReference>
<accession>A0A8S0VUP0</accession>
<keyword evidence="2" id="KW-0285">Flavoprotein</keyword>
<dbReference type="GO" id="GO:0004174">
    <property type="term" value="F:electron-transferring-flavoprotein dehydrogenase activity"/>
    <property type="evidence" value="ECO:0007669"/>
    <property type="project" value="TreeGrafter"/>
</dbReference>
<dbReference type="EMBL" id="CACVBS010000036">
    <property type="protein sequence ID" value="CAA7262470.1"/>
    <property type="molecule type" value="Genomic_DNA"/>
</dbReference>
<dbReference type="InterPro" id="IPR036188">
    <property type="entry name" value="FAD/NAD-bd_sf"/>
</dbReference>
<proteinExistence type="inferred from homology"/>
<sequence length="470" mass="51316">MVCSPTLARDTDRRTPIPYHAILFQKTKGLCGFFVTSRNVISPNILAFTSLATTEAVVLSRMTPPDDYAYEVVACAYHNLLKVQHVCKTFFTFLPSIPTMSSKNIVIVGGGTAGLNVFNGLTAKLATSTTTSIILVTPRPHYTSLPATIRMVVTAEGELEKHALMSFPESFNEGNKKVVLAKVVSIEDDETKGRFVTLDNGEKIEFSVLVLAPGSKWEGPLDFPESVDGQLQWTKDWREKFAKAKSVALVGGGAIGIELSGELKDQWPNKPVTIVQGDALLLNKTYPDRFRKDIERRVVKRGVKVIKDDFVDDVEPKEGKITTRKGVAVEADLVIPTRGPRPNTKFIESLGSDTLTDSGFVKVKPTLQLANHPRIFAAGDVIDYAEQKQAAKAPNHAAIIVNNALSLIGENPKGLINYKGSTELIVITNGKNGGAGYFDILWGISIGDWLSSLLKSKTLMIEMSKNSLKL</sequence>
<evidence type="ECO:0000256" key="2">
    <source>
        <dbReference type="ARBA" id="ARBA00022630"/>
    </source>
</evidence>
<evidence type="ECO:0000256" key="3">
    <source>
        <dbReference type="ARBA" id="ARBA00022827"/>
    </source>
</evidence>
<reference evidence="6 7" key="1">
    <citation type="submission" date="2020-01" db="EMBL/GenBank/DDBJ databases">
        <authorList>
            <person name="Gupta K D."/>
        </authorList>
    </citation>
    <scope>NUCLEOTIDE SEQUENCE [LARGE SCALE GENOMIC DNA]</scope>
</reference>
<dbReference type="InterPro" id="IPR023753">
    <property type="entry name" value="FAD/NAD-binding_dom"/>
</dbReference>
<dbReference type="Pfam" id="PF07992">
    <property type="entry name" value="Pyr_redox_2"/>
    <property type="match status" value="1"/>
</dbReference>
<dbReference type="PANTHER" id="PTHR43735">
    <property type="entry name" value="APOPTOSIS-INDUCING FACTOR 1"/>
    <property type="match status" value="1"/>
</dbReference>
<comment type="similarity">
    <text evidence="1">Belongs to the FAD-dependent oxidoreductase family.</text>
</comment>
<keyword evidence="7" id="KW-1185">Reference proteome</keyword>
<evidence type="ECO:0000313" key="7">
    <source>
        <dbReference type="Proteomes" id="UP000467700"/>
    </source>
</evidence>
<name>A0A8S0VUP0_CYCAE</name>
<dbReference type="PRINTS" id="PR00469">
    <property type="entry name" value="PNDRDTASEII"/>
</dbReference>
<evidence type="ECO:0000259" key="5">
    <source>
        <dbReference type="Pfam" id="PF07992"/>
    </source>
</evidence>
<dbReference type="PRINTS" id="PR00368">
    <property type="entry name" value="FADPNR"/>
</dbReference>